<dbReference type="InterPro" id="IPR011059">
    <property type="entry name" value="Metal-dep_hydrolase_composite"/>
</dbReference>
<dbReference type="GO" id="GO:0004038">
    <property type="term" value="F:allantoinase activity"/>
    <property type="evidence" value="ECO:0007669"/>
    <property type="project" value="TreeGrafter"/>
</dbReference>
<dbReference type="GO" id="GO:0006145">
    <property type="term" value="P:purine nucleobase catabolic process"/>
    <property type="evidence" value="ECO:0007669"/>
    <property type="project" value="TreeGrafter"/>
</dbReference>
<reference evidence="3" key="1">
    <citation type="submission" date="2018-06" db="EMBL/GenBank/DDBJ databases">
        <authorList>
            <person name="Zhirakovskaya E."/>
        </authorList>
    </citation>
    <scope>NUCLEOTIDE SEQUENCE</scope>
</reference>
<dbReference type="InterPro" id="IPR004722">
    <property type="entry name" value="DHOase"/>
</dbReference>
<protein>
    <submittedName>
        <fullName evidence="3">Dihydroorotase</fullName>
        <ecNumber evidence="3">3.5.2.3</ecNumber>
    </submittedName>
</protein>
<name>A0A3B0RFD6_9ZZZZ</name>
<evidence type="ECO:0000256" key="1">
    <source>
        <dbReference type="ARBA" id="ARBA00022975"/>
    </source>
</evidence>
<proteinExistence type="predicted"/>
<dbReference type="NCBIfam" id="TIGR00857">
    <property type="entry name" value="pyrC_multi"/>
    <property type="match status" value="1"/>
</dbReference>
<dbReference type="Pfam" id="PF12890">
    <property type="entry name" value="DHOase"/>
    <property type="match status" value="1"/>
</dbReference>
<dbReference type="Gene3D" id="2.30.40.10">
    <property type="entry name" value="Urease, subunit C, domain 1"/>
    <property type="match status" value="1"/>
</dbReference>
<dbReference type="SUPFAM" id="SSF51556">
    <property type="entry name" value="Metallo-dependent hydrolases"/>
    <property type="match status" value="1"/>
</dbReference>
<dbReference type="InterPro" id="IPR050138">
    <property type="entry name" value="DHOase/Allantoinase_Hydrolase"/>
</dbReference>
<dbReference type="CDD" id="cd01317">
    <property type="entry name" value="DHOase_IIa"/>
    <property type="match status" value="1"/>
</dbReference>
<dbReference type="PANTHER" id="PTHR43668:SF2">
    <property type="entry name" value="ALLANTOINASE"/>
    <property type="match status" value="1"/>
</dbReference>
<dbReference type="GO" id="GO:0046872">
    <property type="term" value="F:metal ion binding"/>
    <property type="evidence" value="ECO:0007669"/>
    <property type="project" value="InterPro"/>
</dbReference>
<dbReference type="InterPro" id="IPR032466">
    <property type="entry name" value="Metal_Hydrolase"/>
</dbReference>
<feature type="domain" description="Dihydroorotase catalytic" evidence="2">
    <location>
        <begin position="58"/>
        <end position="242"/>
    </location>
</feature>
<dbReference type="InterPro" id="IPR024403">
    <property type="entry name" value="DHOase_cat"/>
</dbReference>
<dbReference type="EMBL" id="UOEE01000111">
    <property type="protein sequence ID" value="VAV90457.1"/>
    <property type="molecule type" value="Genomic_DNA"/>
</dbReference>
<dbReference type="PANTHER" id="PTHR43668">
    <property type="entry name" value="ALLANTOINASE"/>
    <property type="match status" value="1"/>
</dbReference>
<dbReference type="EC" id="3.5.2.3" evidence="3"/>
<dbReference type="AlphaFoldDB" id="A0A3B0RFD6"/>
<dbReference type="GO" id="GO:0005737">
    <property type="term" value="C:cytoplasm"/>
    <property type="evidence" value="ECO:0007669"/>
    <property type="project" value="TreeGrafter"/>
</dbReference>
<accession>A0A3B0RFD6</accession>
<sequence length="435" mass="45210">MMARTPEPTLIQNARIVDAANGLDEIGDVLIQDGVIADIGQGLDKPETGQIIDASDLVLSPGLIDLKVKTGEPGSEHRETLASAGLAAAAGGVTTMVIAPDTDPVIDDAALVEFIARSSRQKSLVNVLPAGALTKGLRGEQMAEIGLMSQAGAVLFSNGDLSVANADVMRKVMAYAGAFNALVSCRAEDANLAGSGVMHAGELASRLGLKGIPTAAETICIARDIALAELTGGRLLIEQISSAPGIALVREAKAKGLDVSCTVSVHHLCLNELDVGEYRSFARLSPPLRAESDRLGLVAGVKDGTVDAIVSGHDPRPAEEKRLPFAESSAGACGLETLLGGALSLVHTEALELSCLLAALTSGPADLLDLACGKIVKGAPADLVLFDLERPWVCDADQLLSKSKNTPFDGRRMQGQTQMTWVAGQLVFDRDAQNE</sequence>
<evidence type="ECO:0000313" key="3">
    <source>
        <dbReference type="EMBL" id="VAV90457.1"/>
    </source>
</evidence>
<dbReference type="Gene3D" id="3.20.20.140">
    <property type="entry name" value="Metal-dependent hydrolases"/>
    <property type="match status" value="1"/>
</dbReference>
<keyword evidence="1" id="KW-0665">Pyrimidine biosynthesis</keyword>
<keyword evidence="3" id="KW-0378">Hydrolase</keyword>
<dbReference type="SUPFAM" id="SSF51338">
    <property type="entry name" value="Composite domain of metallo-dependent hydrolases"/>
    <property type="match status" value="1"/>
</dbReference>
<organism evidence="3">
    <name type="scientific">hydrothermal vent metagenome</name>
    <dbReference type="NCBI Taxonomy" id="652676"/>
    <lineage>
        <taxon>unclassified sequences</taxon>
        <taxon>metagenomes</taxon>
        <taxon>ecological metagenomes</taxon>
    </lineage>
</organism>
<gene>
    <name evidence="3" type="ORF">MNBD_ALPHA06-628</name>
</gene>
<dbReference type="GO" id="GO:0006221">
    <property type="term" value="P:pyrimidine nucleotide biosynthetic process"/>
    <property type="evidence" value="ECO:0007669"/>
    <property type="project" value="UniProtKB-KW"/>
</dbReference>
<dbReference type="GO" id="GO:0004151">
    <property type="term" value="F:dihydroorotase activity"/>
    <property type="evidence" value="ECO:0007669"/>
    <property type="project" value="UniProtKB-EC"/>
</dbReference>
<evidence type="ECO:0000259" key="2">
    <source>
        <dbReference type="Pfam" id="PF12890"/>
    </source>
</evidence>